<dbReference type="GO" id="GO:0042173">
    <property type="term" value="P:regulation of sporulation resulting in formation of a cellular spore"/>
    <property type="evidence" value="ECO:0007669"/>
    <property type="project" value="InterPro"/>
</dbReference>
<dbReference type="InterPro" id="IPR036388">
    <property type="entry name" value="WH-like_DNA-bd_sf"/>
</dbReference>
<dbReference type="InterPro" id="IPR014879">
    <property type="entry name" value="Spo0A_C"/>
</dbReference>
<feature type="domain" description="Sporulation initiation factor Spo0A C-terminal" evidence="1">
    <location>
        <begin position="8"/>
        <end position="99"/>
    </location>
</feature>
<dbReference type="Pfam" id="PF08769">
    <property type="entry name" value="Spo0A_C"/>
    <property type="match status" value="1"/>
</dbReference>
<comment type="caution">
    <text evidence="2">The sequence shown here is derived from an EMBL/GenBank/DDBJ whole genome shotgun (WGS) entry which is preliminary data.</text>
</comment>
<dbReference type="GO" id="GO:0005737">
    <property type="term" value="C:cytoplasm"/>
    <property type="evidence" value="ECO:0007669"/>
    <property type="project" value="InterPro"/>
</dbReference>
<name>A0A2M8Z2V5_9FIRM</name>
<dbReference type="RefSeq" id="WP_100304343.1">
    <property type="nucleotide sequence ID" value="NZ_PGET01000001.1"/>
</dbReference>
<dbReference type="GO" id="GO:0005509">
    <property type="term" value="F:calcium ion binding"/>
    <property type="evidence" value="ECO:0007669"/>
    <property type="project" value="InterPro"/>
</dbReference>
<protein>
    <submittedName>
        <fullName evidence="2">Sporulation initiation factor Spo0A-like protein</fullName>
    </submittedName>
</protein>
<dbReference type="InterPro" id="IPR016032">
    <property type="entry name" value="Sig_transdc_resp-reg_C-effctor"/>
</dbReference>
<dbReference type="EMBL" id="PGET01000001">
    <property type="protein sequence ID" value="PJJ27750.1"/>
    <property type="molecule type" value="Genomic_DNA"/>
</dbReference>
<dbReference type="GO" id="GO:0003743">
    <property type="term" value="F:translation initiation factor activity"/>
    <property type="evidence" value="ECO:0007669"/>
    <property type="project" value="UniProtKB-KW"/>
</dbReference>
<dbReference type="GO" id="GO:0003700">
    <property type="term" value="F:DNA-binding transcription factor activity"/>
    <property type="evidence" value="ECO:0007669"/>
    <property type="project" value="InterPro"/>
</dbReference>
<sequence length="168" mass="19041">MIKERAKEVLIKMGMPASVNGLEYIAEAMGLFESGSHDIKIMALYEEIGKKHNTANTGVERAIRHAFGIVMTKGNQSMVKKYLSFDNTTNSNMLKLLYYRLKQEERETANSKPLGAEEVINSDPYQVLEDDMVLAIQKFVKNLKEANSNVYCKTDQCTLRELQGLQEL</sequence>
<dbReference type="Proteomes" id="UP000231092">
    <property type="component" value="Unassembled WGS sequence"/>
</dbReference>
<gene>
    <name evidence="2" type="ORF">H171_1226</name>
</gene>
<keyword evidence="2" id="KW-0648">Protein biosynthesis</keyword>
<dbReference type="AlphaFoldDB" id="A0A2M8Z2V5"/>
<evidence type="ECO:0000259" key="1">
    <source>
        <dbReference type="Pfam" id="PF08769"/>
    </source>
</evidence>
<dbReference type="SUPFAM" id="SSF46894">
    <property type="entry name" value="C-terminal effector domain of the bipartite response regulators"/>
    <property type="match status" value="1"/>
</dbReference>
<keyword evidence="2" id="KW-0396">Initiation factor</keyword>
<evidence type="ECO:0000313" key="2">
    <source>
        <dbReference type="EMBL" id="PJJ27750.1"/>
    </source>
</evidence>
<dbReference type="OrthoDB" id="1974216at2"/>
<organism evidence="2 3">
    <name type="scientific">[Clostridium] celerecrescens 18A</name>
    <dbReference type="NCBI Taxonomy" id="1286362"/>
    <lineage>
        <taxon>Bacteria</taxon>
        <taxon>Bacillati</taxon>
        <taxon>Bacillota</taxon>
        <taxon>Clostridia</taxon>
        <taxon>Lachnospirales</taxon>
        <taxon>Lachnospiraceae</taxon>
        <taxon>Lacrimispora</taxon>
    </lineage>
</organism>
<reference evidence="2 3" key="1">
    <citation type="submission" date="2017-11" db="EMBL/GenBank/DDBJ databases">
        <title>Understudied soil microbes with underappreciated capabilities: Untangling the Clostridium saccharolyticum group.</title>
        <authorList>
            <person name="Leschine S."/>
        </authorList>
    </citation>
    <scope>NUCLEOTIDE SEQUENCE [LARGE SCALE GENOMIC DNA]</scope>
    <source>
        <strain evidence="2 3">18A</strain>
    </source>
</reference>
<accession>A0A2M8Z2V5</accession>
<dbReference type="GO" id="GO:0003677">
    <property type="term" value="F:DNA binding"/>
    <property type="evidence" value="ECO:0007669"/>
    <property type="project" value="InterPro"/>
</dbReference>
<evidence type="ECO:0000313" key="3">
    <source>
        <dbReference type="Proteomes" id="UP000231092"/>
    </source>
</evidence>
<dbReference type="Gene3D" id="1.10.10.10">
    <property type="entry name" value="Winged helix-like DNA-binding domain superfamily/Winged helix DNA-binding domain"/>
    <property type="match status" value="1"/>
</dbReference>
<proteinExistence type="predicted"/>